<sequence length="267" mass="30352">MSSRLQTTNKPLFNHGKTILNSARTGSSLDPHVYRDWVLHQFRIRFDPNPTQLENSMVSNNQPPKNKQDINGTFSAPKLDSTKSSKNNNIITPNQKKLQSYITEPQLVFFPAVPRVLRDGFMQFKMSYFKRKENSKRRLLNKNNRATSENLKIVSDGKKSKASTQNQNNFNSRYYQSLSRQSRIFNTSGNVLVLRKSFDDATDASIDNSNVSTREGSTSSLNYRSKASLLNMSPADSQPYSSISDNFNFSAFSNSESDMQSDFIINI</sequence>
<proteinExistence type="predicted"/>
<evidence type="ECO:0000313" key="2">
    <source>
        <dbReference type="EMBL" id="PVU93135.1"/>
    </source>
</evidence>
<dbReference type="STRING" id="133385.A0A2T9YLC5"/>
<evidence type="ECO:0000256" key="1">
    <source>
        <dbReference type="SAM" id="MobiDB-lite"/>
    </source>
</evidence>
<name>A0A2T9YLC5_9FUNG</name>
<feature type="compositionally biased region" description="Polar residues" evidence="1">
    <location>
        <begin position="53"/>
        <end position="74"/>
    </location>
</feature>
<reference evidence="2 3" key="1">
    <citation type="journal article" date="2018" name="MBio">
        <title>Comparative Genomics Reveals the Core Gene Toolbox for the Fungus-Insect Symbiosis.</title>
        <authorList>
            <person name="Wang Y."/>
            <person name="Stata M."/>
            <person name="Wang W."/>
            <person name="Stajich J.E."/>
            <person name="White M.M."/>
            <person name="Moncalvo J.M."/>
        </authorList>
    </citation>
    <scope>NUCLEOTIDE SEQUENCE [LARGE SCALE GENOMIC DNA]</scope>
    <source>
        <strain evidence="2 3">SWE-8-4</strain>
    </source>
</reference>
<gene>
    <name evidence="2" type="ORF">BB561_003443</name>
</gene>
<protein>
    <submittedName>
        <fullName evidence="2">Uncharacterized protein</fullName>
    </submittedName>
</protein>
<keyword evidence="3" id="KW-1185">Reference proteome</keyword>
<comment type="caution">
    <text evidence="2">The sequence shown here is derived from an EMBL/GenBank/DDBJ whole genome shotgun (WGS) entry which is preliminary data.</text>
</comment>
<dbReference type="EMBL" id="MBFR01000137">
    <property type="protein sequence ID" value="PVU93135.1"/>
    <property type="molecule type" value="Genomic_DNA"/>
</dbReference>
<organism evidence="2 3">
    <name type="scientific">Smittium simulii</name>
    <dbReference type="NCBI Taxonomy" id="133385"/>
    <lineage>
        <taxon>Eukaryota</taxon>
        <taxon>Fungi</taxon>
        <taxon>Fungi incertae sedis</taxon>
        <taxon>Zoopagomycota</taxon>
        <taxon>Kickxellomycotina</taxon>
        <taxon>Harpellomycetes</taxon>
        <taxon>Harpellales</taxon>
        <taxon>Legeriomycetaceae</taxon>
        <taxon>Smittium</taxon>
    </lineage>
</organism>
<dbReference type="AlphaFoldDB" id="A0A2T9YLC5"/>
<dbReference type="OrthoDB" id="5599171at2759"/>
<dbReference type="Proteomes" id="UP000245383">
    <property type="component" value="Unassembled WGS sequence"/>
</dbReference>
<feature type="region of interest" description="Disordered" evidence="1">
    <location>
        <begin position="53"/>
        <end position="90"/>
    </location>
</feature>
<evidence type="ECO:0000313" key="3">
    <source>
        <dbReference type="Proteomes" id="UP000245383"/>
    </source>
</evidence>
<accession>A0A2T9YLC5</accession>